<evidence type="ECO:0000256" key="1">
    <source>
        <dbReference type="SAM" id="MobiDB-lite"/>
    </source>
</evidence>
<dbReference type="STRING" id="1798513.A3A40_02280"/>
<dbReference type="InterPro" id="IPR012657">
    <property type="entry name" value="23S_rRNA-intervening_sequence"/>
</dbReference>
<dbReference type="SUPFAM" id="SSF158446">
    <property type="entry name" value="IVS-encoded protein-like"/>
    <property type="match status" value="1"/>
</dbReference>
<dbReference type="Pfam" id="PF05635">
    <property type="entry name" value="23S_rRNA_IVP"/>
    <property type="match status" value="1"/>
</dbReference>
<comment type="caution">
    <text evidence="2">The sequence shown here is derived from an EMBL/GenBank/DDBJ whole genome shotgun (WGS) entry which is preliminary data.</text>
</comment>
<proteinExistence type="predicted"/>
<evidence type="ECO:0000313" key="2">
    <source>
        <dbReference type="EMBL" id="OGG73358.1"/>
    </source>
</evidence>
<accession>A0A1F6EIA3</accession>
<name>A0A1F6EIA3_9BACT</name>
<dbReference type="Proteomes" id="UP000178427">
    <property type="component" value="Unassembled WGS sequence"/>
</dbReference>
<dbReference type="AlphaFoldDB" id="A0A1F6EIA3"/>
<organism evidence="2 3">
    <name type="scientific">Candidatus Kaiserbacteria bacterium RIFCSPLOWO2_01_FULL_54_20</name>
    <dbReference type="NCBI Taxonomy" id="1798513"/>
    <lineage>
        <taxon>Bacteria</taxon>
        <taxon>Candidatus Kaiseribacteriota</taxon>
    </lineage>
</organism>
<dbReference type="Gene3D" id="1.20.1440.60">
    <property type="entry name" value="23S rRNA-intervening sequence"/>
    <property type="match status" value="1"/>
</dbReference>
<protein>
    <recommendedName>
        <fullName evidence="4">Four helix bundle protein</fullName>
    </recommendedName>
</protein>
<dbReference type="InterPro" id="IPR036583">
    <property type="entry name" value="23S_rRNA_IVS_sf"/>
</dbReference>
<reference evidence="2 3" key="1">
    <citation type="journal article" date="2016" name="Nat. Commun.">
        <title>Thousands of microbial genomes shed light on interconnected biogeochemical processes in an aquifer system.</title>
        <authorList>
            <person name="Anantharaman K."/>
            <person name="Brown C.T."/>
            <person name="Hug L.A."/>
            <person name="Sharon I."/>
            <person name="Castelle C.J."/>
            <person name="Probst A.J."/>
            <person name="Thomas B.C."/>
            <person name="Singh A."/>
            <person name="Wilkins M.J."/>
            <person name="Karaoz U."/>
            <person name="Brodie E.L."/>
            <person name="Williams K.H."/>
            <person name="Hubbard S.S."/>
            <person name="Banfield J.F."/>
        </authorList>
    </citation>
    <scope>NUCLEOTIDE SEQUENCE [LARGE SCALE GENOMIC DNA]</scope>
</reference>
<gene>
    <name evidence="2" type="ORF">A3A40_02280</name>
</gene>
<dbReference type="NCBIfam" id="TIGR02436">
    <property type="entry name" value="four helix bundle protein"/>
    <property type="match status" value="1"/>
</dbReference>
<sequence>MTLSAHSNPYGYRELLVYTKAEEMQKACASLTNAFVERVKREKGGGMGLKTIIALQDQMDRSARSVKQNIVEGWKRNSTQEYHQFLGFSLGANAELEEDCNDVIKGMYKGIKGVKGVGMPMGEVEKLPFYPLDTHLPPLVKLKLRCKELNMLLGKLQRSLVAKMSSEHRLPLVEMQRQALAREAQNDKWIQREREKWEKGDERGKEKGVGDKREKGLL</sequence>
<feature type="region of interest" description="Disordered" evidence="1">
    <location>
        <begin position="191"/>
        <end position="218"/>
    </location>
</feature>
<evidence type="ECO:0008006" key="4">
    <source>
        <dbReference type="Google" id="ProtNLM"/>
    </source>
</evidence>
<evidence type="ECO:0000313" key="3">
    <source>
        <dbReference type="Proteomes" id="UP000178427"/>
    </source>
</evidence>
<dbReference type="EMBL" id="MFMA01000056">
    <property type="protein sequence ID" value="OGG73358.1"/>
    <property type="molecule type" value="Genomic_DNA"/>
</dbReference>